<keyword evidence="12" id="KW-1185">Reference proteome</keyword>
<dbReference type="EMBL" id="JAQNDN010000004">
    <property type="protein sequence ID" value="MDC0668357.1"/>
    <property type="molecule type" value="Genomic_DNA"/>
</dbReference>
<dbReference type="PANTHER" id="PTHR48083">
    <property type="entry name" value="MEDIUM-CHAIN SPECIFIC ACYL-COA DEHYDROGENASE, MITOCHONDRIAL-RELATED"/>
    <property type="match status" value="1"/>
</dbReference>
<dbReference type="Gene3D" id="1.10.540.10">
    <property type="entry name" value="Acyl-CoA dehydrogenase/oxidase, N-terminal domain"/>
    <property type="match status" value="1"/>
</dbReference>
<keyword evidence="4 7" id="KW-0285">Flavoprotein</keyword>
<evidence type="ECO:0000313" key="11">
    <source>
        <dbReference type="EMBL" id="MDC0668357.1"/>
    </source>
</evidence>
<dbReference type="Pfam" id="PF02771">
    <property type="entry name" value="Acyl-CoA_dh_N"/>
    <property type="match status" value="1"/>
</dbReference>
<feature type="domain" description="Acyl-CoA dehydrogenase/oxidase N-terminal" evidence="10">
    <location>
        <begin position="10"/>
        <end position="127"/>
    </location>
</feature>
<evidence type="ECO:0000256" key="4">
    <source>
        <dbReference type="ARBA" id="ARBA00022630"/>
    </source>
</evidence>
<feature type="domain" description="Acyl-CoA dehydrogenase/oxidase C-terminal" evidence="8">
    <location>
        <begin position="243"/>
        <end position="391"/>
    </location>
</feature>
<keyword evidence="5 7" id="KW-0274">FAD</keyword>
<dbReference type="InterPro" id="IPR037069">
    <property type="entry name" value="AcylCoA_DH/ox_N_sf"/>
</dbReference>
<name>A0ABT5B2M5_9BACT</name>
<dbReference type="InterPro" id="IPR009075">
    <property type="entry name" value="AcylCo_DH/oxidase_C"/>
</dbReference>
<dbReference type="RefSeq" id="WP_271997414.1">
    <property type="nucleotide sequence ID" value="NZ_JAQNDN010000004.1"/>
</dbReference>
<evidence type="ECO:0000256" key="3">
    <source>
        <dbReference type="ARBA" id="ARBA00011738"/>
    </source>
</evidence>
<evidence type="ECO:0000256" key="7">
    <source>
        <dbReference type="RuleBase" id="RU362125"/>
    </source>
</evidence>
<dbReference type="Pfam" id="PF02770">
    <property type="entry name" value="Acyl-CoA_dh_M"/>
    <property type="match status" value="1"/>
</dbReference>
<dbReference type="CDD" id="cd00567">
    <property type="entry name" value="ACAD"/>
    <property type="match status" value="1"/>
</dbReference>
<gene>
    <name evidence="11" type="ORF">POL58_11430</name>
</gene>
<keyword evidence="6 7" id="KW-0560">Oxidoreductase</keyword>
<accession>A0ABT5B2M5</accession>
<dbReference type="Gene3D" id="1.20.140.10">
    <property type="entry name" value="Butyryl-CoA Dehydrogenase, subunit A, domain 3"/>
    <property type="match status" value="1"/>
</dbReference>
<evidence type="ECO:0000313" key="12">
    <source>
        <dbReference type="Proteomes" id="UP001217838"/>
    </source>
</evidence>
<comment type="cofactor">
    <cofactor evidence="1 7">
        <name>FAD</name>
        <dbReference type="ChEBI" id="CHEBI:57692"/>
    </cofactor>
</comment>
<comment type="similarity">
    <text evidence="2 7">Belongs to the acyl-CoA dehydrogenase family.</text>
</comment>
<evidence type="ECO:0000256" key="6">
    <source>
        <dbReference type="ARBA" id="ARBA00023002"/>
    </source>
</evidence>
<evidence type="ECO:0000259" key="10">
    <source>
        <dbReference type="Pfam" id="PF02771"/>
    </source>
</evidence>
<protein>
    <submittedName>
        <fullName evidence="11">Acyl-CoA dehydrogenase family protein</fullName>
    </submittedName>
</protein>
<evidence type="ECO:0000259" key="9">
    <source>
        <dbReference type="Pfam" id="PF02770"/>
    </source>
</evidence>
<dbReference type="InterPro" id="IPR050741">
    <property type="entry name" value="Acyl-CoA_dehydrogenase"/>
</dbReference>
<comment type="caution">
    <text evidence="11">The sequence shown here is derived from an EMBL/GenBank/DDBJ whole genome shotgun (WGS) entry which is preliminary data.</text>
</comment>
<dbReference type="Gene3D" id="2.40.110.10">
    <property type="entry name" value="Butyryl-CoA Dehydrogenase, subunit A, domain 2"/>
    <property type="match status" value="1"/>
</dbReference>
<evidence type="ECO:0000256" key="5">
    <source>
        <dbReference type="ARBA" id="ARBA00022827"/>
    </source>
</evidence>
<dbReference type="InterPro" id="IPR046373">
    <property type="entry name" value="Acyl-CoA_Oxase/DH_mid-dom_sf"/>
</dbReference>
<evidence type="ECO:0000256" key="2">
    <source>
        <dbReference type="ARBA" id="ARBA00009347"/>
    </source>
</evidence>
<dbReference type="InterPro" id="IPR006091">
    <property type="entry name" value="Acyl-CoA_Oxase/DH_mid-dom"/>
</dbReference>
<feature type="domain" description="Acyl-CoA oxidase/dehydrogenase middle" evidence="9">
    <location>
        <begin position="132"/>
        <end position="230"/>
    </location>
</feature>
<organism evidence="11 12">
    <name type="scientific">Nannocystis radixulma</name>
    <dbReference type="NCBI Taxonomy" id="2995305"/>
    <lineage>
        <taxon>Bacteria</taxon>
        <taxon>Pseudomonadati</taxon>
        <taxon>Myxococcota</taxon>
        <taxon>Polyangia</taxon>
        <taxon>Nannocystales</taxon>
        <taxon>Nannocystaceae</taxon>
        <taxon>Nannocystis</taxon>
    </lineage>
</organism>
<dbReference type="InterPro" id="IPR036250">
    <property type="entry name" value="AcylCo_DH-like_C"/>
</dbReference>
<reference evidence="11 12" key="1">
    <citation type="submission" date="2022-11" db="EMBL/GenBank/DDBJ databases">
        <title>Minimal conservation of predation-associated metabolite biosynthetic gene clusters underscores biosynthetic potential of Myxococcota including descriptions for ten novel species: Archangium lansinium sp. nov., Myxococcus landrumus sp. nov., Nannocystis bai.</title>
        <authorList>
            <person name="Ahearne A."/>
            <person name="Stevens C."/>
            <person name="Dowd S."/>
        </authorList>
    </citation>
    <scope>NUCLEOTIDE SEQUENCE [LARGE SCALE GENOMIC DNA]</scope>
    <source>
        <strain evidence="11 12">NCELM</strain>
    </source>
</reference>
<dbReference type="PANTHER" id="PTHR48083:SF13">
    <property type="entry name" value="ACYL-COA DEHYDROGENASE FAMILY MEMBER 11"/>
    <property type="match status" value="1"/>
</dbReference>
<dbReference type="InterPro" id="IPR013786">
    <property type="entry name" value="AcylCoA_DH/ox_N"/>
</dbReference>
<proteinExistence type="inferred from homology"/>
<dbReference type="InterPro" id="IPR009100">
    <property type="entry name" value="AcylCoA_DH/oxidase_NM_dom_sf"/>
</dbReference>
<dbReference type="Pfam" id="PF00441">
    <property type="entry name" value="Acyl-CoA_dh_1"/>
    <property type="match status" value="1"/>
</dbReference>
<dbReference type="SUPFAM" id="SSF47203">
    <property type="entry name" value="Acyl-CoA dehydrogenase C-terminal domain-like"/>
    <property type="match status" value="1"/>
</dbReference>
<comment type="subunit">
    <text evidence="3">Homodimer.</text>
</comment>
<dbReference type="SUPFAM" id="SSF56645">
    <property type="entry name" value="Acyl-CoA dehydrogenase NM domain-like"/>
    <property type="match status" value="1"/>
</dbReference>
<dbReference type="Proteomes" id="UP001217838">
    <property type="component" value="Unassembled WGS sequence"/>
</dbReference>
<evidence type="ECO:0000256" key="1">
    <source>
        <dbReference type="ARBA" id="ARBA00001974"/>
    </source>
</evidence>
<evidence type="ECO:0000259" key="8">
    <source>
        <dbReference type="Pfam" id="PF00441"/>
    </source>
</evidence>
<sequence>MAIRFDIEPEIAALAERTREFVHDVVIPVELEIKGSLHDAPDAEAVRARLQSAARAAGLLAPHVGERWGGRGLDVRGQAIVFEAAGYSLLGPLALNISAPDEGNMHLLERVATPAQQEQFLAPLAAGRVRSCFAMTEPPPGAGSDPRALATTATRVAGGWRIDGTKWFITGARGADFAIVMARTSGAPGDRGGATMFLVAGDNPGMHIVRDLDTLDHGLFAGHSEVFFKHCIVGDDAILGEVDRGFEYAQVRLAPARLTHCMRWLGLARRAHDLALGHVTSREAFGSKLAELGMIQQQLADNEIDLAASRALIHHTAWVLDTRSGDAGTASSIAKTFVSEAVGRIADRAMQMAGAVGTSGDLLLSRYWREMRPFRIYDGPSETHRWSIAKRSVAAFIKKKRDGA</sequence>